<organism evidence="2 3">
    <name type="scientific">Spirosoma linguale (strain ATCC 33905 / DSM 74 / LMG 10896 / Claus 1)</name>
    <dbReference type="NCBI Taxonomy" id="504472"/>
    <lineage>
        <taxon>Bacteria</taxon>
        <taxon>Pseudomonadati</taxon>
        <taxon>Bacteroidota</taxon>
        <taxon>Cytophagia</taxon>
        <taxon>Cytophagales</taxon>
        <taxon>Cytophagaceae</taxon>
        <taxon>Spirosoma</taxon>
    </lineage>
</organism>
<geneLocation type="plasmid" evidence="2 3">
    <name>pSLIN01</name>
</geneLocation>
<accession>D2QVC6</accession>
<evidence type="ECO:0000313" key="3">
    <source>
        <dbReference type="Proteomes" id="UP000002028"/>
    </source>
</evidence>
<feature type="domain" description="Transposase IS701-like DDE" evidence="1">
    <location>
        <begin position="29"/>
        <end position="183"/>
    </location>
</feature>
<keyword evidence="2" id="KW-0614">Plasmid</keyword>
<dbReference type="HOGENOM" id="CLU_071602_0_0_10"/>
<keyword evidence="3" id="KW-1185">Reference proteome</keyword>
<dbReference type="SUPFAM" id="SSF53098">
    <property type="entry name" value="Ribonuclease H-like"/>
    <property type="match status" value="1"/>
</dbReference>
<gene>
    <name evidence="2" type="ordered locus">Slin_6808</name>
</gene>
<reference evidence="2 3" key="1">
    <citation type="journal article" date="2010" name="Stand. Genomic Sci.">
        <title>Complete genome sequence of Spirosoma linguale type strain (1).</title>
        <authorList>
            <person name="Lail K."/>
            <person name="Sikorski J."/>
            <person name="Saunders E."/>
            <person name="Lapidus A."/>
            <person name="Glavina Del Rio T."/>
            <person name="Copeland A."/>
            <person name="Tice H."/>
            <person name="Cheng J.-F."/>
            <person name="Lucas S."/>
            <person name="Nolan M."/>
            <person name="Bruce D."/>
            <person name="Goodwin L."/>
            <person name="Pitluck S."/>
            <person name="Ivanova N."/>
            <person name="Mavromatis K."/>
            <person name="Ovchinnikova G."/>
            <person name="Pati A."/>
            <person name="Chen A."/>
            <person name="Palaniappan K."/>
            <person name="Land M."/>
            <person name="Hauser L."/>
            <person name="Chang Y.-J."/>
            <person name="Jeffries C.D."/>
            <person name="Chain P."/>
            <person name="Brettin T."/>
            <person name="Detter J.C."/>
            <person name="Schuetze A."/>
            <person name="Rohde M."/>
            <person name="Tindall B.J."/>
            <person name="Goeker M."/>
            <person name="Bristow J."/>
            <person name="Eisen J.A."/>
            <person name="Markowitz V."/>
            <person name="Hugenholtz P."/>
            <person name="Kyrpides N.C."/>
            <person name="Klenk H.-P."/>
            <person name="Chen F."/>
        </authorList>
    </citation>
    <scope>NUCLEOTIDE SEQUENCE [LARGE SCALE GENOMIC DNA]</scope>
    <source>
        <strain evidence="3">ATCC 33905 / DSM 74 / LMG 10896 / Claus 1</strain>
    </source>
</reference>
<dbReference type="InterPro" id="IPR012337">
    <property type="entry name" value="RNaseH-like_sf"/>
</dbReference>
<protein>
    <submittedName>
        <fullName evidence="2">Transposase IS4 family protein</fullName>
    </submittedName>
</protein>
<sequence>MISKKDYVEYLISTPFNYTCTHMADHKDQVSHDMVNRFLKSERFHSGHLWALVEPHLNDKADSFLLVDDSVQDKRYARFIDLAKRQYSGNEHATINGINLVNLVHSTGNEGDFLPIDYRIYHPDTDNKTKNDHFQDMFRRAITHKHLKARTVLFDSWYASVDNLKLIHRSGWTFFTTLKSNRMISLNRDTGYQHLDDLVWSDADERTGLSVKLKELPFLVRLFKIVAPNGGIEWLITNDLQVTTNRFVAENSNAVRWQIEEFHRSFKQLTGSERCQCRKAYAQRNHLACCYHAWVSLTLKAKQALKTVYQLHSDLFTTYLTLELSNPRITAI</sequence>
<dbReference type="EMBL" id="CP001770">
    <property type="protein sequence ID" value="ADB42758.1"/>
    <property type="molecule type" value="Genomic_DNA"/>
</dbReference>
<dbReference type="Proteomes" id="UP000002028">
    <property type="component" value="Plasmid pSLIN01"/>
</dbReference>
<name>D2QVC6_SPILD</name>
<proteinExistence type="predicted"/>
<dbReference type="AlphaFoldDB" id="D2QVC6"/>
<dbReference type="Pfam" id="PF13546">
    <property type="entry name" value="DDE_5"/>
    <property type="match status" value="1"/>
</dbReference>
<dbReference type="InterPro" id="IPR038721">
    <property type="entry name" value="IS701-like_DDE_dom"/>
</dbReference>
<evidence type="ECO:0000313" key="2">
    <source>
        <dbReference type="EMBL" id="ADB42758.1"/>
    </source>
</evidence>
<dbReference type="KEGG" id="sli:Slin_6808"/>
<evidence type="ECO:0000259" key="1">
    <source>
        <dbReference type="Pfam" id="PF13546"/>
    </source>
</evidence>
<dbReference type="RefSeq" id="WP_012931238.1">
    <property type="nucleotide sequence ID" value="NC_013731.1"/>
</dbReference>